<keyword evidence="4" id="KW-0788">Thiol protease</keyword>
<feature type="compositionally biased region" description="Basic and acidic residues" evidence="5">
    <location>
        <begin position="181"/>
        <end position="218"/>
    </location>
</feature>
<dbReference type="EMBL" id="CM027689">
    <property type="protein sequence ID" value="KAG0513133.1"/>
    <property type="molecule type" value="Genomic_DNA"/>
</dbReference>
<reference evidence="7" key="2">
    <citation type="submission" date="2020-10" db="EMBL/GenBank/DDBJ databases">
        <authorList>
            <person name="Cooper E.A."/>
            <person name="Brenton Z.W."/>
            <person name="Flinn B.S."/>
            <person name="Jenkins J."/>
            <person name="Shu S."/>
            <person name="Flowers D."/>
            <person name="Luo F."/>
            <person name="Wang Y."/>
            <person name="Xia P."/>
            <person name="Barry K."/>
            <person name="Daum C."/>
            <person name="Lipzen A."/>
            <person name="Yoshinaga Y."/>
            <person name="Schmutz J."/>
            <person name="Saski C."/>
            <person name="Vermerris W."/>
            <person name="Kresovich S."/>
        </authorList>
    </citation>
    <scope>NUCLEOTIDE SEQUENCE</scope>
</reference>
<organism evidence="7 8">
    <name type="scientific">Sorghum bicolor</name>
    <name type="common">Sorghum</name>
    <name type="synonym">Sorghum vulgare</name>
    <dbReference type="NCBI Taxonomy" id="4558"/>
    <lineage>
        <taxon>Eukaryota</taxon>
        <taxon>Viridiplantae</taxon>
        <taxon>Streptophyta</taxon>
        <taxon>Embryophyta</taxon>
        <taxon>Tracheophyta</taxon>
        <taxon>Spermatophyta</taxon>
        <taxon>Magnoliopsida</taxon>
        <taxon>Liliopsida</taxon>
        <taxon>Poales</taxon>
        <taxon>Poaceae</taxon>
        <taxon>PACMAD clade</taxon>
        <taxon>Panicoideae</taxon>
        <taxon>Andropogonodae</taxon>
        <taxon>Andropogoneae</taxon>
        <taxon>Sorghinae</taxon>
        <taxon>Sorghum</taxon>
    </lineage>
</organism>
<accession>A0A921U018</accession>
<reference evidence="7" key="1">
    <citation type="journal article" date="2019" name="BMC Genomics">
        <title>A new reference genome for Sorghum bicolor reveals high levels of sequence similarity between sweet and grain genotypes: implications for the genetics of sugar metabolism.</title>
        <authorList>
            <person name="Cooper E.A."/>
            <person name="Brenton Z.W."/>
            <person name="Flinn B.S."/>
            <person name="Jenkins J."/>
            <person name="Shu S."/>
            <person name="Flowers D."/>
            <person name="Luo F."/>
            <person name="Wang Y."/>
            <person name="Xia P."/>
            <person name="Barry K."/>
            <person name="Daum C."/>
            <person name="Lipzen A."/>
            <person name="Yoshinaga Y."/>
            <person name="Schmutz J."/>
            <person name="Saski C."/>
            <person name="Vermerris W."/>
            <person name="Kresovich S."/>
        </authorList>
    </citation>
    <scope>NUCLEOTIDE SEQUENCE</scope>
</reference>
<feature type="domain" description="Ubiquitin-like protease family profile" evidence="6">
    <location>
        <begin position="302"/>
        <end position="490"/>
    </location>
</feature>
<feature type="compositionally biased region" description="Acidic residues" evidence="5">
    <location>
        <begin position="219"/>
        <end position="239"/>
    </location>
</feature>
<proteinExistence type="inferred from homology"/>
<evidence type="ECO:0000313" key="7">
    <source>
        <dbReference type="EMBL" id="KAG0513133.1"/>
    </source>
</evidence>
<dbReference type="PROSITE" id="PS50600">
    <property type="entry name" value="ULP_PROTEASE"/>
    <property type="match status" value="1"/>
</dbReference>
<dbReference type="PANTHER" id="PTHR12606">
    <property type="entry name" value="SENTRIN/SUMO-SPECIFIC PROTEASE"/>
    <property type="match status" value="1"/>
</dbReference>
<dbReference type="PANTHER" id="PTHR12606:SF1">
    <property type="entry name" value="UBIQUITIN-LIKE-SPECIFIC PROTEASE 1A"/>
    <property type="match status" value="1"/>
</dbReference>
<dbReference type="Proteomes" id="UP000807115">
    <property type="component" value="Chromosome 10"/>
</dbReference>
<dbReference type="AlphaFoldDB" id="A0A921U018"/>
<evidence type="ECO:0000256" key="4">
    <source>
        <dbReference type="ARBA" id="ARBA00022807"/>
    </source>
</evidence>
<sequence>MAEETLQKIRDETNEHLKFIVAEHSKWSRLYNEIKYKAQIEDSKTRKQMAKTVVVQIHDIQMKELQFVQTFKPGGHFCDDVLEIFRLIWKESWKPDTIMLSRGAVIFVPFISSDHCSLVVVEPDIRLITVLDSLFDLEESTKRHERLDEILICRQHTAWFLLEHEDNVLRGTFTKGHSKRRLEDKDRGENKKQKVHQKEKNQEISKIEHETQAEKSNEDQDQDQQGEVSDQDPDQDQDQDQQGKGNDGKKETTKKGNSKKKNKSLDGRSVKDALLAPIRKVEVVKGGCSVVSPFTKNDTWTQNLGDEELRLQLWKKIVLNDEFKSVTLMRLHKCLLADEVSHGDDTVGYRIFLDPKISELLLASKDAFNINSVVEELKLQYTDQQILKARHILLPVCHDSHWTVYVINKNFGQIDILDSSWATVEVKRKNHRTIAGVIRSKLSDAILLITDKHPKFSEWSMPIIPASSIAQQKQGSVDCGFFVMMFLKYYNPDTHRLEFCDLKEDFKWVKPPWDEATILPKSLGGCTPMAHRAPNGEDTGGSEWSQSNEERRALRSDYAGMRAMI</sequence>
<dbReference type="GO" id="GO:0006508">
    <property type="term" value="P:proteolysis"/>
    <property type="evidence" value="ECO:0007669"/>
    <property type="project" value="UniProtKB-KW"/>
</dbReference>
<dbReference type="SUPFAM" id="SSF54001">
    <property type="entry name" value="Cysteine proteinases"/>
    <property type="match status" value="2"/>
</dbReference>
<evidence type="ECO:0000313" key="8">
    <source>
        <dbReference type="Proteomes" id="UP000807115"/>
    </source>
</evidence>
<dbReference type="Gene3D" id="3.40.395.10">
    <property type="entry name" value="Adenoviral Proteinase, Chain A"/>
    <property type="match status" value="1"/>
</dbReference>
<name>A0A921U018_SORBI</name>
<gene>
    <name evidence="7" type="ORF">BDA96_10G075200</name>
</gene>
<comment type="caution">
    <text evidence="7">The sequence shown here is derived from an EMBL/GenBank/DDBJ whole genome shotgun (WGS) entry which is preliminary data.</text>
</comment>
<evidence type="ECO:0000256" key="5">
    <source>
        <dbReference type="SAM" id="MobiDB-lite"/>
    </source>
</evidence>
<feature type="region of interest" description="Disordered" evidence="5">
    <location>
        <begin position="176"/>
        <end position="268"/>
    </location>
</feature>
<evidence type="ECO:0000256" key="3">
    <source>
        <dbReference type="ARBA" id="ARBA00022801"/>
    </source>
</evidence>
<keyword evidence="2" id="KW-0645">Protease</keyword>
<evidence type="ECO:0000259" key="6">
    <source>
        <dbReference type="PROSITE" id="PS50600"/>
    </source>
</evidence>
<dbReference type="InterPro" id="IPR038765">
    <property type="entry name" value="Papain-like_cys_pep_sf"/>
</dbReference>
<keyword evidence="3" id="KW-0378">Hydrolase</keyword>
<feature type="region of interest" description="Disordered" evidence="5">
    <location>
        <begin position="532"/>
        <end position="551"/>
    </location>
</feature>
<evidence type="ECO:0000256" key="1">
    <source>
        <dbReference type="ARBA" id="ARBA00005234"/>
    </source>
</evidence>
<dbReference type="GO" id="GO:0008234">
    <property type="term" value="F:cysteine-type peptidase activity"/>
    <property type="evidence" value="ECO:0007669"/>
    <property type="project" value="UniProtKB-KW"/>
</dbReference>
<dbReference type="InterPro" id="IPR003653">
    <property type="entry name" value="Peptidase_C48_C"/>
</dbReference>
<protein>
    <recommendedName>
        <fullName evidence="6">Ubiquitin-like protease family profile domain-containing protein</fullName>
    </recommendedName>
</protein>
<comment type="similarity">
    <text evidence="1">Belongs to the peptidase C48 family.</text>
</comment>
<dbReference type="Pfam" id="PF02902">
    <property type="entry name" value="Peptidase_C48"/>
    <property type="match status" value="1"/>
</dbReference>
<evidence type="ECO:0000256" key="2">
    <source>
        <dbReference type="ARBA" id="ARBA00022670"/>
    </source>
</evidence>